<reference evidence="9 10" key="1">
    <citation type="journal article" date="2017" name="Nat. Ecol. Evol.">
        <title>Scallop genome provides insights into evolution of bilaterian karyotype and development.</title>
        <authorList>
            <person name="Wang S."/>
            <person name="Zhang J."/>
            <person name="Jiao W."/>
            <person name="Li J."/>
            <person name="Xun X."/>
            <person name="Sun Y."/>
            <person name="Guo X."/>
            <person name="Huan P."/>
            <person name="Dong B."/>
            <person name="Zhang L."/>
            <person name="Hu X."/>
            <person name="Sun X."/>
            <person name="Wang J."/>
            <person name="Zhao C."/>
            <person name="Wang Y."/>
            <person name="Wang D."/>
            <person name="Huang X."/>
            <person name="Wang R."/>
            <person name="Lv J."/>
            <person name="Li Y."/>
            <person name="Zhang Z."/>
            <person name="Liu B."/>
            <person name="Lu W."/>
            <person name="Hui Y."/>
            <person name="Liang J."/>
            <person name="Zhou Z."/>
            <person name="Hou R."/>
            <person name="Li X."/>
            <person name="Liu Y."/>
            <person name="Li H."/>
            <person name="Ning X."/>
            <person name="Lin Y."/>
            <person name="Zhao L."/>
            <person name="Xing Q."/>
            <person name="Dou J."/>
            <person name="Li Y."/>
            <person name="Mao J."/>
            <person name="Guo H."/>
            <person name="Dou H."/>
            <person name="Li T."/>
            <person name="Mu C."/>
            <person name="Jiang W."/>
            <person name="Fu Q."/>
            <person name="Fu X."/>
            <person name="Miao Y."/>
            <person name="Liu J."/>
            <person name="Yu Q."/>
            <person name="Li R."/>
            <person name="Liao H."/>
            <person name="Li X."/>
            <person name="Kong Y."/>
            <person name="Jiang Z."/>
            <person name="Chourrout D."/>
            <person name="Li R."/>
            <person name="Bao Z."/>
        </authorList>
    </citation>
    <scope>NUCLEOTIDE SEQUENCE [LARGE SCALE GENOMIC DNA]</scope>
    <source>
        <strain evidence="9 10">PY_sf001</strain>
    </source>
</reference>
<evidence type="ECO:0000313" key="9">
    <source>
        <dbReference type="EMBL" id="OWF45218.1"/>
    </source>
</evidence>
<feature type="domain" description="Disintegrin" evidence="7">
    <location>
        <begin position="677"/>
        <end position="776"/>
    </location>
</feature>
<feature type="active site" evidence="4">
    <location>
        <position position="604"/>
    </location>
</feature>
<evidence type="ECO:0000259" key="7">
    <source>
        <dbReference type="PROSITE" id="PS50214"/>
    </source>
</evidence>
<feature type="compositionally biased region" description="Basic and acidic residues" evidence="5">
    <location>
        <begin position="936"/>
        <end position="946"/>
    </location>
</feature>
<protein>
    <recommendedName>
        <fullName evidence="2">ADAM10 endopeptidase</fullName>
        <ecNumber evidence="2">3.4.24.81</ecNumber>
    </recommendedName>
</protein>
<dbReference type="GO" id="GO:0007229">
    <property type="term" value="P:integrin-mediated signaling pathway"/>
    <property type="evidence" value="ECO:0007669"/>
    <property type="project" value="UniProtKB-KW"/>
</dbReference>
<feature type="transmembrane region" description="Helical" evidence="6">
    <location>
        <begin position="896"/>
        <end position="918"/>
    </location>
</feature>
<dbReference type="PROSITE" id="PS50214">
    <property type="entry name" value="DISINTEGRIN_2"/>
    <property type="match status" value="1"/>
</dbReference>
<keyword evidence="10" id="KW-1185">Reference proteome</keyword>
<dbReference type="SUPFAM" id="SSF55486">
    <property type="entry name" value="Metalloproteases ('zincins'), catalytic domain"/>
    <property type="match status" value="1"/>
</dbReference>
<evidence type="ECO:0000256" key="5">
    <source>
        <dbReference type="SAM" id="MobiDB-lite"/>
    </source>
</evidence>
<keyword evidence="6" id="KW-0472">Membrane</keyword>
<dbReference type="GO" id="GO:0046872">
    <property type="term" value="F:metal ion binding"/>
    <property type="evidence" value="ECO:0007669"/>
    <property type="project" value="UniProtKB-KW"/>
</dbReference>
<dbReference type="Gene3D" id="3.40.390.10">
    <property type="entry name" value="Collagenase (Catalytic Domain)"/>
    <property type="match status" value="1"/>
</dbReference>
<feature type="region of interest" description="Disordered" evidence="5">
    <location>
        <begin position="921"/>
        <end position="953"/>
    </location>
</feature>
<dbReference type="PANTHER" id="PTHR45702">
    <property type="entry name" value="ADAM10/ADAM17 METALLOPEPTIDASE FAMILY MEMBER"/>
    <property type="match status" value="1"/>
</dbReference>
<dbReference type="AlphaFoldDB" id="A0A210Q909"/>
<dbReference type="Pfam" id="PF13688">
    <property type="entry name" value="Reprolysin_5"/>
    <property type="match status" value="1"/>
</dbReference>
<keyword evidence="4" id="KW-0862">Zinc</keyword>
<dbReference type="InterPro" id="IPR049038">
    <property type="entry name" value="ADAM10_Cys-rich"/>
</dbReference>
<keyword evidence="9" id="KW-0401">Integrin</keyword>
<dbReference type="InterPro" id="IPR036436">
    <property type="entry name" value="Disintegrin_dom_sf"/>
</dbReference>
<accession>A0A210Q909</accession>
<dbReference type="Proteomes" id="UP000242188">
    <property type="component" value="Unassembled WGS sequence"/>
</dbReference>
<comment type="catalytic activity">
    <reaction evidence="1">
        <text>Endopeptidase of broad specificity.</text>
        <dbReference type="EC" id="3.4.24.81"/>
    </reaction>
</comment>
<dbReference type="InterPro" id="IPR001590">
    <property type="entry name" value="Peptidase_M12B"/>
</dbReference>
<evidence type="ECO:0000259" key="8">
    <source>
        <dbReference type="PROSITE" id="PS50215"/>
    </source>
</evidence>
<evidence type="ECO:0000256" key="4">
    <source>
        <dbReference type="PROSITE-ProRule" id="PRU00276"/>
    </source>
</evidence>
<keyword evidence="3" id="KW-0165">Cleavage on pair of basic residues</keyword>
<evidence type="ECO:0000256" key="2">
    <source>
        <dbReference type="ARBA" id="ARBA00012332"/>
    </source>
</evidence>
<dbReference type="InterPro" id="IPR024079">
    <property type="entry name" value="MetalloPept_cat_dom_sf"/>
</dbReference>
<evidence type="ECO:0000256" key="3">
    <source>
        <dbReference type="ARBA" id="ARBA00022685"/>
    </source>
</evidence>
<dbReference type="OrthoDB" id="2149267at2759"/>
<keyword evidence="4" id="KW-0479">Metal-binding</keyword>
<dbReference type="InterPro" id="IPR051489">
    <property type="entry name" value="ADAM_Metalloproteinase"/>
</dbReference>
<dbReference type="GO" id="GO:0004222">
    <property type="term" value="F:metalloendopeptidase activity"/>
    <property type="evidence" value="ECO:0007669"/>
    <property type="project" value="InterPro"/>
</dbReference>
<evidence type="ECO:0000256" key="1">
    <source>
        <dbReference type="ARBA" id="ARBA00001809"/>
    </source>
</evidence>
<name>A0A210Q909_MIZYE</name>
<dbReference type="SUPFAM" id="SSF57552">
    <property type="entry name" value="Blood coagulation inhibitor (disintegrin)"/>
    <property type="match status" value="1"/>
</dbReference>
<feature type="binding site" evidence="4">
    <location>
        <position position="613"/>
    </location>
    <ligand>
        <name>Zn(2+)</name>
        <dbReference type="ChEBI" id="CHEBI:29105"/>
        <note>catalytic</note>
    </ligand>
</feature>
<gene>
    <name evidence="9" type="ORF">KP79_PYT01595</name>
</gene>
<comment type="caution">
    <text evidence="9">The sequence shown here is derived from an EMBL/GenBank/DDBJ whole genome shotgun (WGS) entry which is preliminary data.</text>
</comment>
<dbReference type="PROSITE" id="PS50215">
    <property type="entry name" value="ADAM_MEPRO"/>
    <property type="match status" value="1"/>
</dbReference>
<dbReference type="InterPro" id="IPR001762">
    <property type="entry name" value="Disintegrin_dom"/>
</dbReference>
<feature type="domain" description="Peptidase M12B" evidence="8">
    <location>
        <begin position="442"/>
        <end position="662"/>
    </location>
</feature>
<dbReference type="Gene3D" id="4.10.70.10">
    <property type="entry name" value="Disintegrin domain"/>
    <property type="match status" value="1"/>
</dbReference>
<evidence type="ECO:0000313" key="10">
    <source>
        <dbReference type="Proteomes" id="UP000242188"/>
    </source>
</evidence>
<dbReference type="PANTHER" id="PTHR45702:SF3">
    <property type="entry name" value="KUZBANIAN-LIKE, ISOFORM A"/>
    <property type="match status" value="1"/>
</dbReference>
<dbReference type="Pfam" id="PF21299">
    <property type="entry name" value="ADAM10_Cys-rich"/>
    <property type="match status" value="1"/>
</dbReference>
<dbReference type="GO" id="GO:0006509">
    <property type="term" value="P:membrane protein ectodomain proteolysis"/>
    <property type="evidence" value="ECO:0007669"/>
    <property type="project" value="TreeGrafter"/>
</dbReference>
<evidence type="ECO:0000256" key="6">
    <source>
        <dbReference type="SAM" id="Phobius"/>
    </source>
</evidence>
<keyword evidence="6" id="KW-0812">Transmembrane</keyword>
<feature type="binding site" evidence="4">
    <location>
        <position position="607"/>
    </location>
    <ligand>
        <name>Zn(2+)</name>
        <dbReference type="ChEBI" id="CHEBI:29105"/>
        <note>catalytic</note>
    </ligand>
</feature>
<dbReference type="GO" id="GO:0007219">
    <property type="term" value="P:Notch signaling pathway"/>
    <property type="evidence" value="ECO:0007669"/>
    <property type="project" value="TreeGrafter"/>
</dbReference>
<dbReference type="GO" id="GO:0005886">
    <property type="term" value="C:plasma membrane"/>
    <property type="evidence" value="ECO:0007669"/>
    <property type="project" value="TreeGrafter"/>
</dbReference>
<dbReference type="EMBL" id="NEDP02004552">
    <property type="protein sequence ID" value="OWF45218.1"/>
    <property type="molecule type" value="Genomic_DNA"/>
</dbReference>
<keyword evidence="6" id="KW-1133">Transmembrane helix</keyword>
<dbReference type="SMART" id="SM00050">
    <property type="entry name" value="DISIN"/>
    <property type="match status" value="1"/>
</dbReference>
<organism evidence="9 10">
    <name type="scientific">Mizuhopecten yessoensis</name>
    <name type="common">Japanese scallop</name>
    <name type="synonym">Patinopecten yessoensis</name>
    <dbReference type="NCBI Taxonomy" id="6573"/>
    <lineage>
        <taxon>Eukaryota</taxon>
        <taxon>Metazoa</taxon>
        <taxon>Spiralia</taxon>
        <taxon>Lophotrochozoa</taxon>
        <taxon>Mollusca</taxon>
        <taxon>Bivalvia</taxon>
        <taxon>Autobranchia</taxon>
        <taxon>Pteriomorphia</taxon>
        <taxon>Pectinida</taxon>
        <taxon>Pectinoidea</taxon>
        <taxon>Pectinidae</taxon>
        <taxon>Mizuhopecten</taxon>
    </lineage>
</organism>
<comment type="caution">
    <text evidence="4">Lacks conserved residue(s) required for the propagation of feature annotation.</text>
</comment>
<dbReference type="EC" id="3.4.24.81" evidence="2"/>
<sequence length="953" mass="105297">MVFITESEQGRWGQMVFITESEQGKCGRMVVITESEQGRCGQMAFITESEQGRCGPMVFITEAEQGMCGRMVFITESEQGRCGRMVFITQSEQGRCGRMVFITESEQGRCGRMGFITESEQGRGGRMVFITESEQGRCGRMVFITQSEQGRCGRMVVITESEQGRCGCMVFITESEQGKCGRMGFITESEQGKCGRMGFITESEQGRWGRMVFITESEQGKCGRMVFITESEQGKCGRMVFITESEQTALSLNDVIRYYEPVHFDSHTLLSDHHRVRRGTDEGLRLTFRAFNRDFRLKLRPNNHLFTSDVVFESSTGSITYDTSGAYTGSDEDDTGSRIYGVITSAGHFEGHLLYPNETYNIEAARRHFKKDTNFSSVIYRSSDMSVNTRDMMCKSDELHRKIMKHQILDEIDGQRHRPTEKWSDRYKSSNRQRRAIDPTKTVCELYLKADHTFFNKFVTHDAVLDQMTNHVQASNDIFSLIDFDGDGSADSITFQIKRVTIYNDPTATGYPFPLQYSVDSMLDLHSRENYTDYCLAILFTNRDFSNGVLGLAWTAQTGYAGGVCEGYRTYHGESKSLNTALVTMLNYGRDVSSAVSHATLAHEIGHNFGSQHDPETAGTCSPGTGNGGNFIMFPMATSGYEVNNQKFSTCSVAYMAPILESRARDATNGCFKASGAPICGNNVIEAGEECDCGWEDTCTETCCNPQAASPTATPCTKVNVSSSSCSPSEGPCCSPSCTLYTSGENHICRANSSCLAEALCDGSSTSCPASTSAANGTQCAEGQVCYLGECSGSVCIAHSLEACQCSPTTANDWKDEKLCQVCCTYNSVCTPTTNIPTIPTTNALAGSACNNYRGYCDVFYVCREVDPTGPLLALKKLLLDGEVFQTLKSFLTQHWYIGIAAGVVLIIILILVAKFCSKSHGPPPSQRNNQVGDNRSSRDNGREIDMYNLRRR</sequence>
<proteinExistence type="predicted"/>
<feature type="binding site" evidence="4">
    <location>
        <position position="603"/>
    </location>
    <ligand>
        <name>Zn(2+)</name>
        <dbReference type="ChEBI" id="CHEBI:29105"/>
        <note>catalytic</note>
    </ligand>
</feature>